<comment type="function">
    <text evidence="1 2">PPIases accelerate the folding of proteins. It catalyzes the cis-trans isomerization of proline imidic peptide bonds in oligopeptides.</text>
</comment>
<dbReference type="Gene3D" id="2.40.100.10">
    <property type="entry name" value="Cyclophilin-like"/>
    <property type="match status" value="1"/>
</dbReference>
<feature type="domain" description="PPIase cyclophilin-type" evidence="3">
    <location>
        <begin position="27"/>
        <end position="178"/>
    </location>
</feature>
<evidence type="ECO:0000313" key="4">
    <source>
        <dbReference type="EMBL" id="MDF8266281.1"/>
    </source>
</evidence>
<evidence type="ECO:0000313" key="5">
    <source>
        <dbReference type="Proteomes" id="UP001528912"/>
    </source>
</evidence>
<comment type="catalytic activity">
    <reaction evidence="2">
        <text>[protein]-peptidylproline (omega=180) = [protein]-peptidylproline (omega=0)</text>
        <dbReference type="Rhea" id="RHEA:16237"/>
        <dbReference type="Rhea" id="RHEA-COMP:10747"/>
        <dbReference type="Rhea" id="RHEA-COMP:10748"/>
        <dbReference type="ChEBI" id="CHEBI:83833"/>
        <dbReference type="ChEBI" id="CHEBI:83834"/>
        <dbReference type="EC" id="5.2.1.8"/>
    </reaction>
</comment>
<evidence type="ECO:0000259" key="3">
    <source>
        <dbReference type="PROSITE" id="PS50072"/>
    </source>
</evidence>
<dbReference type="InterPro" id="IPR002130">
    <property type="entry name" value="Cyclophilin-type_PPIase_dom"/>
</dbReference>
<reference evidence="4 5" key="1">
    <citation type="submission" date="2023-03" db="EMBL/GenBank/DDBJ databases">
        <title>YIM 133296 draft genome.</title>
        <authorList>
            <person name="Xiong L."/>
        </authorList>
    </citation>
    <scope>NUCLEOTIDE SEQUENCE [LARGE SCALE GENOMIC DNA]</scope>
    <source>
        <strain evidence="4 5">YIM 133296</strain>
    </source>
</reference>
<protein>
    <recommendedName>
        <fullName evidence="2">Peptidyl-prolyl cis-trans isomerase</fullName>
        <shortName evidence="2">PPIase</shortName>
        <ecNumber evidence="2">5.2.1.8</ecNumber>
    </recommendedName>
</protein>
<dbReference type="RefSeq" id="WP_277193470.1">
    <property type="nucleotide sequence ID" value="NZ_JAROAV010000052.1"/>
</dbReference>
<dbReference type="PANTHER" id="PTHR45625">
    <property type="entry name" value="PEPTIDYL-PROLYL CIS-TRANS ISOMERASE-RELATED"/>
    <property type="match status" value="1"/>
</dbReference>
<dbReference type="CDD" id="cd00317">
    <property type="entry name" value="cyclophilin"/>
    <property type="match status" value="1"/>
</dbReference>
<evidence type="ECO:0000256" key="2">
    <source>
        <dbReference type="RuleBase" id="RU363019"/>
    </source>
</evidence>
<dbReference type="Pfam" id="PF00160">
    <property type="entry name" value="Pro_isomerase"/>
    <property type="match status" value="1"/>
</dbReference>
<dbReference type="GO" id="GO:0016853">
    <property type="term" value="F:isomerase activity"/>
    <property type="evidence" value="ECO:0007669"/>
    <property type="project" value="UniProtKB-KW"/>
</dbReference>
<proteinExistence type="inferred from homology"/>
<accession>A0ABT6CBL6</accession>
<organism evidence="4 5">
    <name type="scientific">Luteipulveratus flavus</name>
    <dbReference type="NCBI Taxonomy" id="3031728"/>
    <lineage>
        <taxon>Bacteria</taxon>
        <taxon>Bacillati</taxon>
        <taxon>Actinomycetota</taxon>
        <taxon>Actinomycetes</taxon>
        <taxon>Micrococcales</taxon>
        <taxon>Dermacoccaceae</taxon>
        <taxon>Luteipulveratus</taxon>
    </lineage>
</organism>
<dbReference type="SUPFAM" id="SSF50891">
    <property type="entry name" value="Cyclophilin-like"/>
    <property type="match status" value="1"/>
</dbReference>
<name>A0ABT6CBL6_9MICO</name>
<dbReference type="EC" id="5.2.1.8" evidence="2"/>
<dbReference type="PANTHER" id="PTHR45625:SF3">
    <property type="entry name" value="PEPTIDYL-PROLYL CIS-TRANS ISOMERASE B-RELATED"/>
    <property type="match status" value="1"/>
</dbReference>
<gene>
    <name evidence="4" type="ORF">P4R38_18675</name>
</gene>
<comment type="caution">
    <text evidence="4">The sequence shown here is derived from an EMBL/GenBank/DDBJ whole genome shotgun (WGS) entry which is preliminary data.</text>
</comment>
<keyword evidence="2" id="KW-0697">Rotamase</keyword>
<dbReference type="InterPro" id="IPR044666">
    <property type="entry name" value="Cyclophilin_A-like"/>
</dbReference>
<dbReference type="InterPro" id="IPR029000">
    <property type="entry name" value="Cyclophilin-like_dom_sf"/>
</dbReference>
<keyword evidence="2 4" id="KW-0413">Isomerase</keyword>
<dbReference type="PROSITE" id="PS50072">
    <property type="entry name" value="CSA_PPIASE_2"/>
    <property type="match status" value="1"/>
</dbReference>
<dbReference type="PRINTS" id="PR00153">
    <property type="entry name" value="CSAPPISMRASE"/>
</dbReference>
<sequence length="183" mass="18801">MPSFSAPPDKATAAGKTFEATIHTNCGDITLELDGAKAPQTVASFVQLAQKAYWKDSPCHRLTTAGLHVLQCGDPTGTGSGGPGYGYGIENAPVDGNYPAGTLAMARGQLPDTNGGQFFFVYDTTALPTDGGGYSIFGRVTSGMDILARIAKAGVESTSANPYDGPPAQPISILSVAVTEKKA</sequence>
<keyword evidence="5" id="KW-1185">Reference proteome</keyword>
<evidence type="ECO:0000256" key="1">
    <source>
        <dbReference type="ARBA" id="ARBA00002388"/>
    </source>
</evidence>
<comment type="similarity">
    <text evidence="2">Belongs to the cyclophilin-type PPIase family.</text>
</comment>
<dbReference type="Proteomes" id="UP001528912">
    <property type="component" value="Unassembled WGS sequence"/>
</dbReference>
<dbReference type="EMBL" id="JAROAV010000052">
    <property type="protein sequence ID" value="MDF8266281.1"/>
    <property type="molecule type" value="Genomic_DNA"/>
</dbReference>